<reference evidence="1" key="1">
    <citation type="submission" date="2006-10" db="EMBL/GenBank/DDBJ databases">
        <authorList>
            <person name="Amadeo P."/>
            <person name="Zhao Q."/>
            <person name="Wortman J."/>
            <person name="Fraser-Liggett C."/>
            <person name="Carlton J."/>
        </authorList>
    </citation>
    <scope>NUCLEOTIDE SEQUENCE</scope>
    <source>
        <strain evidence="1">G3</strain>
    </source>
</reference>
<dbReference type="EMBL" id="DS113375">
    <property type="protein sequence ID" value="EAY08590.1"/>
    <property type="molecule type" value="Genomic_DNA"/>
</dbReference>
<name>A2EFJ6_TRIV3</name>
<dbReference type="Proteomes" id="UP000001542">
    <property type="component" value="Unassembled WGS sequence"/>
</dbReference>
<accession>A2EFJ6</accession>
<keyword evidence="2" id="KW-1185">Reference proteome</keyword>
<sequence>MTKVFPPEYYGIIFHVNLYKGENKTKDVQRAHVYTSKDSITIMSNDWKTNIATVPTLNVENVEAKGDLEVLLRARGDPKPIFYLFETSKKDKLTAALKPEFEKTSKPIVFKSESVILPTFMESIPSSILLDNSQKLAQLFFSTFSNKNNIQSFYDMIICLYRLRFSNEKAGAYDKNFPLLVATLRRELLFNWYVALARACRFKVEPNAFEYFVRIIINTSADIATVSETLSIQCTELLNAITEMSENGRAESIIQSAEVLRAKVAMKSEQDYKEIPPPNQNLCDLMIKVALVLFCGVQVNTFNVDIERLTVAAIDFAMACHNKIVTDDSFKTLKKALEAYTMELLRFMDARRYDPEFHFVFIAFSIVDEIKRMKFEFK</sequence>
<dbReference type="KEGG" id="tva:4766494"/>
<evidence type="ECO:0000313" key="2">
    <source>
        <dbReference type="Proteomes" id="UP000001542"/>
    </source>
</evidence>
<dbReference type="AlphaFoldDB" id="A2EFJ6"/>
<gene>
    <name evidence="1" type="ORF">TVAG_191130</name>
</gene>
<dbReference type="RefSeq" id="XP_001320813.1">
    <property type="nucleotide sequence ID" value="XM_001320778.1"/>
</dbReference>
<proteinExistence type="predicted"/>
<dbReference type="InParanoid" id="A2EFJ6"/>
<evidence type="ECO:0000313" key="1">
    <source>
        <dbReference type="EMBL" id="EAY08590.1"/>
    </source>
</evidence>
<dbReference type="VEuPathDB" id="TrichDB:TVAGG3_0821010"/>
<dbReference type="VEuPathDB" id="TrichDB:TVAG_191130"/>
<protein>
    <submittedName>
        <fullName evidence="1">Uncharacterized protein</fullName>
    </submittedName>
</protein>
<reference evidence="1" key="2">
    <citation type="journal article" date="2007" name="Science">
        <title>Draft genome sequence of the sexually transmitted pathogen Trichomonas vaginalis.</title>
        <authorList>
            <person name="Carlton J.M."/>
            <person name="Hirt R.P."/>
            <person name="Silva J.C."/>
            <person name="Delcher A.L."/>
            <person name="Schatz M."/>
            <person name="Zhao Q."/>
            <person name="Wortman J.R."/>
            <person name="Bidwell S.L."/>
            <person name="Alsmark U.C.M."/>
            <person name="Besteiro S."/>
            <person name="Sicheritz-Ponten T."/>
            <person name="Noel C.J."/>
            <person name="Dacks J.B."/>
            <person name="Foster P.G."/>
            <person name="Simillion C."/>
            <person name="Van de Peer Y."/>
            <person name="Miranda-Saavedra D."/>
            <person name="Barton G.J."/>
            <person name="Westrop G.D."/>
            <person name="Mueller S."/>
            <person name="Dessi D."/>
            <person name="Fiori P.L."/>
            <person name="Ren Q."/>
            <person name="Paulsen I."/>
            <person name="Zhang H."/>
            <person name="Bastida-Corcuera F.D."/>
            <person name="Simoes-Barbosa A."/>
            <person name="Brown M.T."/>
            <person name="Hayes R.D."/>
            <person name="Mukherjee M."/>
            <person name="Okumura C.Y."/>
            <person name="Schneider R."/>
            <person name="Smith A.J."/>
            <person name="Vanacova S."/>
            <person name="Villalvazo M."/>
            <person name="Haas B.J."/>
            <person name="Pertea M."/>
            <person name="Feldblyum T.V."/>
            <person name="Utterback T.R."/>
            <person name="Shu C.L."/>
            <person name="Osoegawa K."/>
            <person name="de Jong P.J."/>
            <person name="Hrdy I."/>
            <person name="Horvathova L."/>
            <person name="Zubacova Z."/>
            <person name="Dolezal P."/>
            <person name="Malik S.B."/>
            <person name="Logsdon J.M. Jr."/>
            <person name="Henze K."/>
            <person name="Gupta A."/>
            <person name="Wang C.C."/>
            <person name="Dunne R.L."/>
            <person name="Upcroft J.A."/>
            <person name="Upcroft P."/>
            <person name="White O."/>
            <person name="Salzberg S.L."/>
            <person name="Tang P."/>
            <person name="Chiu C.-H."/>
            <person name="Lee Y.-S."/>
            <person name="Embley T.M."/>
            <person name="Coombs G.H."/>
            <person name="Mottram J.C."/>
            <person name="Tachezy J."/>
            <person name="Fraser-Liggett C.M."/>
            <person name="Johnson P.J."/>
        </authorList>
    </citation>
    <scope>NUCLEOTIDE SEQUENCE [LARGE SCALE GENOMIC DNA]</scope>
    <source>
        <strain evidence="1">G3</strain>
    </source>
</reference>
<organism evidence="1 2">
    <name type="scientific">Trichomonas vaginalis (strain ATCC PRA-98 / G3)</name>
    <dbReference type="NCBI Taxonomy" id="412133"/>
    <lineage>
        <taxon>Eukaryota</taxon>
        <taxon>Metamonada</taxon>
        <taxon>Parabasalia</taxon>
        <taxon>Trichomonadida</taxon>
        <taxon>Trichomonadidae</taxon>
        <taxon>Trichomonas</taxon>
    </lineage>
</organism>